<dbReference type="PANTHER" id="PTHR33336:SF3">
    <property type="entry name" value="ABM DOMAIN-CONTAINING PROTEIN"/>
    <property type="match status" value="1"/>
</dbReference>
<organism evidence="2 3">
    <name type="scientific">Hallella faecis</name>
    <dbReference type="NCBI Taxonomy" id="2841596"/>
    <lineage>
        <taxon>Bacteria</taxon>
        <taxon>Pseudomonadati</taxon>
        <taxon>Bacteroidota</taxon>
        <taxon>Bacteroidia</taxon>
        <taxon>Bacteroidales</taxon>
        <taxon>Prevotellaceae</taxon>
        <taxon>Hallella</taxon>
    </lineage>
</organism>
<evidence type="ECO:0000259" key="1">
    <source>
        <dbReference type="PROSITE" id="PS51725"/>
    </source>
</evidence>
<dbReference type="EC" id="1.-.-.-" evidence="2"/>
<dbReference type="PROSITE" id="PS51725">
    <property type="entry name" value="ABM"/>
    <property type="match status" value="1"/>
</dbReference>
<dbReference type="Pfam" id="PF03992">
    <property type="entry name" value="ABM"/>
    <property type="match status" value="1"/>
</dbReference>
<keyword evidence="3" id="KW-1185">Reference proteome</keyword>
<keyword evidence="2" id="KW-0560">Oxidoreductase</keyword>
<dbReference type="InterPro" id="IPR007138">
    <property type="entry name" value="ABM_dom"/>
</dbReference>
<dbReference type="Proteomes" id="UP001487296">
    <property type="component" value="Unassembled WGS sequence"/>
</dbReference>
<name>A0ABV1FN23_9BACT</name>
<dbReference type="SUPFAM" id="SSF54909">
    <property type="entry name" value="Dimeric alpha+beta barrel"/>
    <property type="match status" value="1"/>
</dbReference>
<accession>A0ABV1FN23</accession>
<dbReference type="EMBL" id="JBBNFP010000003">
    <property type="protein sequence ID" value="MEQ2485795.1"/>
    <property type="molecule type" value="Genomic_DNA"/>
</dbReference>
<feature type="domain" description="ABM" evidence="1">
    <location>
        <begin position="2"/>
        <end position="92"/>
    </location>
</feature>
<reference evidence="2 3" key="1">
    <citation type="submission" date="2024-04" db="EMBL/GenBank/DDBJ databases">
        <title>Human intestinal bacterial collection.</title>
        <authorList>
            <person name="Pauvert C."/>
            <person name="Hitch T.C.A."/>
            <person name="Clavel T."/>
        </authorList>
    </citation>
    <scope>NUCLEOTIDE SEQUENCE [LARGE SCALE GENOMIC DNA]</scope>
    <source>
        <strain evidence="2 3">CLA-AA-H145</strain>
    </source>
</reference>
<dbReference type="GO" id="GO:0004497">
    <property type="term" value="F:monooxygenase activity"/>
    <property type="evidence" value="ECO:0007669"/>
    <property type="project" value="UniProtKB-KW"/>
</dbReference>
<evidence type="ECO:0000313" key="2">
    <source>
        <dbReference type="EMBL" id="MEQ2485795.1"/>
    </source>
</evidence>
<comment type="caution">
    <text evidence="2">The sequence shown here is derived from an EMBL/GenBank/DDBJ whole genome shotgun (WGS) entry which is preliminary data.</text>
</comment>
<dbReference type="PANTHER" id="PTHR33336">
    <property type="entry name" value="QUINOL MONOOXYGENASE YGIN-RELATED"/>
    <property type="match status" value="1"/>
</dbReference>
<dbReference type="Gene3D" id="3.30.70.100">
    <property type="match status" value="1"/>
</dbReference>
<sequence length="94" mass="10719">MIRLNVFFEVKEEAKAAEICALCKELVEKSLNDEGNVAYDYFVSGTRKGVMMICETWKDEEVLKAHMASKHFTTLVPQIEALTKNGLKLEQFAF</sequence>
<protein>
    <submittedName>
        <fullName evidence="2">Quinol monooxygenase</fullName>
        <ecNumber evidence="2">1.-.-.-</ecNumber>
    </submittedName>
</protein>
<gene>
    <name evidence="2" type="ORF">AAAT34_01845</name>
</gene>
<evidence type="ECO:0000313" key="3">
    <source>
        <dbReference type="Proteomes" id="UP001487296"/>
    </source>
</evidence>
<keyword evidence="2" id="KW-0503">Monooxygenase</keyword>
<dbReference type="InterPro" id="IPR011008">
    <property type="entry name" value="Dimeric_a/b-barrel"/>
</dbReference>
<dbReference type="InterPro" id="IPR050744">
    <property type="entry name" value="AI-2_Isomerase_LsrG"/>
</dbReference>
<proteinExistence type="predicted"/>
<dbReference type="RefSeq" id="WP_215758788.1">
    <property type="nucleotide sequence ID" value="NZ_JAHKBE010000002.1"/>
</dbReference>